<keyword evidence="4" id="KW-1185">Reference proteome</keyword>
<proteinExistence type="predicted"/>
<dbReference type="EMBL" id="QGDJ01000020">
    <property type="protein sequence ID" value="PWJ11188.1"/>
    <property type="molecule type" value="Genomic_DNA"/>
</dbReference>
<evidence type="ECO:0000256" key="1">
    <source>
        <dbReference type="SAM" id="MobiDB-lite"/>
    </source>
</evidence>
<dbReference type="EMBL" id="UETC01000020">
    <property type="protein sequence ID" value="SSA51489.1"/>
    <property type="molecule type" value="Genomic_DNA"/>
</dbReference>
<evidence type="ECO:0000313" key="3">
    <source>
        <dbReference type="EMBL" id="SSA51489.1"/>
    </source>
</evidence>
<protein>
    <submittedName>
        <fullName evidence="3">Uncharacterized protein</fullName>
    </submittedName>
</protein>
<evidence type="ECO:0000313" key="4">
    <source>
        <dbReference type="Proteomes" id="UP000245839"/>
    </source>
</evidence>
<organism evidence="3 5">
    <name type="scientific">Jannaschia seohaensis</name>
    <dbReference type="NCBI Taxonomy" id="475081"/>
    <lineage>
        <taxon>Bacteria</taxon>
        <taxon>Pseudomonadati</taxon>
        <taxon>Pseudomonadota</taxon>
        <taxon>Alphaproteobacteria</taxon>
        <taxon>Rhodobacterales</taxon>
        <taxon>Roseobacteraceae</taxon>
        <taxon>Jannaschia</taxon>
    </lineage>
</organism>
<accession>A0A2Y9BB51</accession>
<dbReference type="Proteomes" id="UP000251571">
    <property type="component" value="Unassembled WGS sequence"/>
</dbReference>
<dbReference type="AlphaFoldDB" id="A0A2Y9BB51"/>
<evidence type="ECO:0000313" key="5">
    <source>
        <dbReference type="Proteomes" id="UP000251571"/>
    </source>
</evidence>
<evidence type="ECO:0000313" key="2">
    <source>
        <dbReference type="EMBL" id="PWJ11188.1"/>
    </source>
</evidence>
<name>A0A2Y9BB51_9RHOB</name>
<feature type="region of interest" description="Disordered" evidence="1">
    <location>
        <begin position="75"/>
        <end position="94"/>
    </location>
</feature>
<dbReference type="Proteomes" id="UP000245839">
    <property type="component" value="Unassembled WGS sequence"/>
</dbReference>
<gene>
    <name evidence="2" type="ORF">BCF38_12032</name>
    <name evidence="3" type="ORF">SAMN05421539_12032</name>
</gene>
<sequence length="94" mass="9900">MVTSPVTRISAVPMVRRPLGHVTILSSRIRAAPSVVKVSPVAVDLQREQGCLRNAAIGELDPLGDQNAGARARHLALGPDGGIEPVAMDDRATR</sequence>
<reference evidence="3 5" key="1">
    <citation type="submission" date="2016-10" db="EMBL/GenBank/DDBJ databases">
        <authorList>
            <person name="Cai Z."/>
        </authorList>
    </citation>
    <scope>NUCLEOTIDE SEQUENCE [LARGE SCALE GENOMIC DNA]</scope>
    <source>
        <strain evidence="3 5">DSM 25227</strain>
    </source>
</reference>
<reference evidence="2 4" key="2">
    <citation type="submission" date="2018-03" db="EMBL/GenBank/DDBJ databases">
        <title>Genomic Encyclopedia of Archaeal and Bacterial Type Strains, Phase II (KMG-II): from individual species to whole genera.</title>
        <authorList>
            <person name="Goeker M."/>
        </authorList>
    </citation>
    <scope>NUCLEOTIDE SEQUENCE [LARGE SCALE GENOMIC DNA]</scope>
    <source>
        <strain evidence="2 4">DSM 25227</strain>
    </source>
</reference>